<evidence type="ECO:0000313" key="4">
    <source>
        <dbReference type="EMBL" id="QJW83400.1"/>
    </source>
</evidence>
<dbReference type="SMART" id="SM00448">
    <property type="entry name" value="REC"/>
    <property type="match status" value="1"/>
</dbReference>
<dbReference type="InterPro" id="IPR050595">
    <property type="entry name" value="Bact_response_regulator"/>
</dbReference>
<dbReference type="SUPFAM" id="SSF52172">
    <property type="entry name" value="CheY-like"/>
    <property type="match status" value="1"/>
</dbReference>
<evidence type="ECO:0000313" key="5">
    <source>
        <dbReference type="Proteomes" id="UP000500826"/>
    </source>
</evidence>
<dbReference type="Pfam" id="PF00072">
    <property type="entry name" value="Response_reg"/>
    <property type="match status" value="1"/>
</dbReference>
<gene>
    <name evidence="4" type="ORF">HK414_01955</name>
</gene>
<dbReference type="PROSITE" id="PS50110">
    <property type="entry name" value="RESPONSE_REGULATORY"/>
    <property type="match status" value="1"/>
</dbReference>
<dbReference type="EMBL" id="CP053418">
    <property type="protein sequence ID" value="QJW83400.1"/>
    <property type="molecule type" value="Genomic_DNA"/>
</dbReference>
<dbReference type="PANTHER" id="PTHR44591">
    <property type="entry name" value="STRESS RESPONSE REGULATOR PROTEIN 1"/>
    <property type="match status" value="1"/>
</dbReference>
<dbReference type="InterPro" id="IPR011006">
    <property type="entry name" value="CheY-like_superfamily"/>
</dbReference>
<dbReference type="Gene3D" id="3.40.50.2300">
    <property type="match status" value="1"/>
</dbReference>
<organism evidence="4 5">
    <name type="scientific">Ramlibacter terrae</name>
    <dbReference type="NCBI Taxonomy" id="2732511"/>
    <lineage>
        <taxon>Bacteria</taxon>
        <taxon>Pseudomonadati</taxon>
        <taxon>Pseudomonadota</taxon>
        <taxon>Betaproteobacteria</taxon>
        <taxon>Burkholderiales</taxon>
        <taxon>Comamonadaceae</taxon>
        <taxon>Ramlibacter</taxon>
    </lineage>
</organism>
<reference evidence="4 5" key="1">
    <citation type="submission" date="2020-05" db="EMBL/GenBank/DDBJ databases">
        <title>Ramlibacter rhizophilus sp. nov., isolated from rhizosphere soil of national flower Mugunghwa from South Korea.</title>
        <authorList>
            <person name="Zheng-Fei Y."/>
            <person name="Huan T."/>
        </authorList>
    </citation>
    <scope>NUCLEOTIDE SEQUENCE [LARGE SCALE GENOMIC DNA]</scope>
    <source>
        <strain evidence="4 5">H242</strain>
    </source>
</reference>
<accession>A0ABX6P034</accession>
<feature type="modified residue" description="4-aspartylphosphate" evidence="2">
    <location>
        <position position="51"/>
    </location>
</feature>
<dbReference type="PANTHER" id="PTHR44591:SF3">
    <property type="entry name" value="RESPONSE REGULATORY DOMAIN-CONTAINING PROTEIN"/>
    <property type="match status" value="1"/>
</dbReference>
<keyword evidence="1 2" id="KW-0597">Phosphoprotein</keyword>
<evidence type="ECO:0000256" key="1">
    <source>
        <dbReference type="ARBA" id="ARBA00022553"/>
    </source>
</evidence>
<evidence type="ECO:0000256" key="2">
    <source>
        <dbReference type="PROSITE-ProRule" id="PRU00169"/>
    </source>
</evidence>
<name>A0ABX6P034_9BURK</name>
<evidence type="ECO:0000259" key="3">
    <source>
        <dbReference type="PROSITE" id="PS50110"/>
    </source>
</evidence>
<proteinExistence type="predicted"/>
<protein>
    <submittedName>
        <fullName evidence="4">Response regulator</fullName>
    </submittedName>
</protein>
<dbReference type="InterPro" id="IPR001789">
    <property type="entry name" value="Sig_transdc_resp-reg_receiver"/>
</dbReference>
<keyword evidence="5" id="KW-1185">Reference proteome</keyword>
<feature type="domain" description="Response regulatory" evidence="3">
    <location>
        <begin position="1"/>
        <end position="114"/>
    </location>
</feature>
<dbReference type="Proteomes" id="UP000500826">
    <property type="component" value="Chromosome"/>
</dbReference>
<sequence length="117" mass="12322">MLLVEDNTDVAAAIQPVLQALGCTVTHFEAAAPAIAWLDGHAGAVDAVLTDVVMPGAMDGLGLARYVREHHPRLHLVVMTGYAEHLDEITRGGFEVLAKPWNAASLARALRSGTVSA</sequence>